<sequence>MCKYKRLTVELILGVLTALSVLCSISLYNKNKTLSEGLEIANNNIAAY</sequence>
<evidence type="ECO:0000313" key="2">
    <source>
        <dbReference type="EMBL" id="XCD08303.1"/>
    </source>
</evidence>
<proteinExistence type="predicted"/>
<keyword evidence="1" id="KW-0812">Transmembrane</keyword>
<keyword evidence="1" id="KW-0472">Membrane</keyword>
<evidence type="ECO:0000256" key="1">
    <source>
        <dbReference type="SAM" id="Phobius"/>
    </source>
</evidence>
<dbReference type="EMBL" id="PP511876">
    <property type="protein sequence ID" value="XCD08303.1"/>
    <property type="molecule type" value="Genomic_DNA"/>
</dbReference>
<organism evidence="2">
    <name type="scientific">Dulem virus 42</name>
    <dbReference type="NCBI Taxonomy" id="3145760"/>
    <lineage>
        <taxon>Viruses</taxon>
        <taxon>Duplodnaviria</taxon>
        <taxon>Heunggongvirae</taxon>
        <taxon>Uroviricota</taxon>
        <taxon>Caudoviricetes</taxon>
    </lineage>
</organism>
<name>A0AAU8BAR8_9CAUD</name>
<reference evidence="2" key="1">
    <citation type="submission" date="2024-03" db="EMBL/GenBank/DDBJ databases">
        <title>Diverse circular DNA viruses in blood, oral, and fecal samples of captive lemurs.</title>
        <authorList>
            <person name="Paietta E.N."/>
            <person name="Kraberger S."/>
            <person name="Lund M.C."/>
            <person name="Custer J.M."/>
            <person name="Vargas K.M."/>
            <person name="Ehmke E.E."/>
            <person name="Yoder A.D."/>
            <person name="Varsani A."/>
        </authorList>
    </citation>
    <scope>NUCLEOTIDE SEQUENCE</scope>
    <source>
        <strain evidence="2">Duke_30FF_63</strain>
    </source>
</reference>
<feature type="transmembrane region" description="Helical" evidence="1">
    <location>
        <begin position="7"/>
        <end position="28"/>
    </location>
</feature>
<keyword evidence="1" id="KW-1133">Transmembrane helix</keyword>
<protein>
    <recommendedName>
        <fullName evidence="3">Methyl-accepting chemotaxis protein</fullName>
    </recommendedName>
</protein>
<evidence type="ECO:0008006" key="3">
    <source>
        <dbReference type="Google" id="ProtNLM"/>
    </source>
</evidence>
<accession>A0AAU8BAR8</accession>